<proteinExistence type="predicted"/>
<gene>
    <name evidence="1" type="ORF">HFA01_06890</name>
</gene>
<dbReference type="EMBL" id="BJYD01000004">
    <property type="protein sequence ID" value="GEN52427.1"/>
    <property type="molecule type" value="Genomic_DNA"/>
</dbReference>
<dbReference type="Proteomes" id="UP000321886">
    <property type="component" value="Unassembled WGS sequence"/>
</dbReference>
<reference evidence="1 2" key="1">
    <citation type="submission" date="2019-07" db="EMBL/GenBank/DDBJ databases">
        <title>Whole genome shotgun sequence of Halobacillus faecis NBRC 103569.</title>
        <authorList>
            <person name="Hosoyama A."/>
            <person name="Uohara A."/>
            <person name="Ohji S."/>
            <person name="Ichikawa N."/>
        </authorList>
    </citation>
    <scope>NUCLEOTIDE SEQUENCE [LARGE SCALE GENOMIC DNA]</scope>
    <source>
        <strain evidence="1 2">NBRC 103569</strain>
    </source>
</reference>
<evidence type="ECO:0000313" key="1">
    <source>
        <dbReference type="EMBL" id="GEN52427.1"/>
    </source>
</evidence>
<keyword evidence="2" id="KW-1185">Reference proteome</keyword>
<accession>A0A511WN01</accession>
<evidence type="ECO:0000313" key="2">
    <source>
        <dbReference type="Proteomes" id="UP000321886"/>
    </source>
</evidence>
<organism evidence="1 2">
    <name type="scientific">Halobacillus faecis</name>
    <dbReference type="NCBI Taxonomy" id="360184"/>
    <lineage>
        <taxon>Bacteria</taxon>
        <taxon>Bacillati</taxon>
        <taxon>Bacillota</taxon>
        <taxon>Bacilli</taxon>
        <taxon>Bacillales</taxon>
        <taxon>Bacillaceae</taxon>
        <taxon>Halobacillus</taxon>
    </lineage>
</organism>
<dbReference type="AlphaFoldDB" id="A0A511WN01"/>
<name>A0A511WN01_9BACI</name>
<protein>
    <submittedName>
        <fullName evidence="1">Uncharacterized protein</fullName>
    </submittedName>
</protein>
<comment type="caution">
    <text evidence="1">The sequence shown here is derived from an EMBL/GenBank/DDBJ whole genome shotgun (WGS) entry which is preliminary data.</text>
</comment>
<sequence>MKDIVNNGPHSFIDDIADHGHIENEQKKNEGDPAEIVLLIEIQTCDKDNRAI</sequence>